<protein>
    <submittedName>
        <fullName evidence="2">Uncharacterized protein</fullName>
    </submittedName>
</protein>
<dbReference type="GO" id="GO:0005615">
    <property type="term" value="C:extracellular space"/>
    <property type="evidence" value="ECO:0007669"/>
    <property type="project" value="TreeGrafter"/>
</dbReference>
<dbReference type="AlphaFoldDB" id="A0AAV4JNL9"/>
<evidence type="ECO:0000256" key="1">
    <source>
        <dbReference type="SAM" id="Phobius"/>
    </source>
</evidence>
<keyword evidence="1" id="KW-0812">Transmembrane</keyword>
<evidence type="ECO:0000313" key="2">
    <source>
        <dbReference type="EMBL" id="GFS22976.1"/>
    </source>
</evidence>
<keyword evidence="3" id="KW-1185">Reference proteome</keyword>
<dbReference type="PANTHER" id="PTHR10974">
    <property type="entry name" value="FI08016P-RELATED"/>
    <property type="match status" value="1"/>
</dbReference>
<gene>
    <name evidence="2" type="ORF">ElyMa_001628500</name>
</gene>
<feature type="transmembrane region" description="Helical" evidence="1">
    <location>
        <begin position="51"/>
        <end position="74"/>
    </location>
</feature>
<sequence>MAKKMFLQMLAPIRLVCGSPREVGLSWLFGYFRRDQATIVRRGQVNVPCCLVLLVVIAVLVLISLLLATGGAVVPGGRLGYNTTYNYLYTTRHDPFAETEAALEPTAACNLPDLDPYDPEIKAFDYSVSKLQCSTEENWVYVKNGTFRKAASAVKKHGRFTCDIEPIERQGDFDTVAGSVIKDAPDGFALKEDFFKVRCNTSDEREYTNVHLGVAYRHDLHTRAQSKPLPPKAMGGYDMLILGFDSTSRLSWMRNLPQTRKFFLNGLGGIELEGHNILGDGTVAAIMPLLTGNLELDLPSARRDNASAVPYMDDFPFIWKNFKDAGYVTAWGEDTHAIGTFQVGYNTEPFGCML</sequence>
<accession>A0AAV4JNL9</accession>
<reference evidence="2 3" key="1">
    <citation type="journal article" date="2021" name="Elife">
        <title>Chloroplast acquisition without the gene transfer in kleptoplastic sea slugs, Plakobranchus ocellatus.</title>
        <authorList>
            <person name="Maeda T."/>
            <person name="Takahashi S."/>
            <person name="Yoshida T."/>
            <person name="Shimamura S."/>
            <person name="Takaki Y."/>
            <person name="Nagai Y."/>
            <person name="Toyoda A."/>
            <person name="Suzuki Y."/>
            <person name="Arimoto A."/>
            <person name="Ishii H."/>
            <person name="Satoh N."/>
            <person name="Nishiyama T."/>
            <person name="Hasebe M."/>
            <person name="Maruyama T."/>
            <person name="Minagawa J."/>
            <person name="Obokata J."/>
            <person name="Shigenobu S."/>
        </authorList>
    </citation>
    <scope>NUCLEOTIDE SEQUENCE [LARGE SCALE GENOMIC DNA]</scope>
</reference>
<dbReference type="Proteomes" id="UP000762676">
    <property type="component" value="Unassembled WGS sequence"/>
</dbReference>
<dbReference type="InterPro" id="IPR004245">
    <property type="entry name" value="DUF229"/>
</dbReference>
<dbReference type="EMBL" id="BMAT01003288">
    <property type="protein sequence ID" value="GFS22976.1"/>
    <property type="molecule type" value="Genomic_DNA"/>
</dbReference>
<dbReference type="PANTHER" id="PTHR10974:SF1">
    <property type="entry name" value="FI08016P-RELATED"/>
    <property type="match status" value="1"/>
</dbReference>
<comment type="caution">
    <text evidence="2">The sequence shown here is derived from an EMBL/GenBank/DDBJ whole genome shotgun (WGS) entry which is preliminary data.</text>
</comment>
<dbReference type="Pfam" id="PF02995">
    <property type="entry name" value="DUF229"/>
    <property type="match status" value="1"/>
</dbReference>
<name>A0AAV4JNL9_9GAST</name>
<proteinExistence type="predicted"/>
<keyword evidence="1" id="KW-1133">Transmembrane helix</keyword>
<organism evidence="2 3">
    <name type="scientific">Elysia marginata</name>
    <dbReference type="NCBI Taxonomy" id="1093978"/>
    <lineage>
        <taxon>Eukaryota</taxon>
        <taxon>Metazoa</taxon>
        <taxon>Spiralia</taxon>
        <taxon>Lophotrochozoa</taxon>
        <taxon>Mollusca</taxon>
        <taxon>Gastropoda</taxon>
        <taxon>Heterobranchia</taxon>
        <taxon>Euthyneura</taxon>
        <taxon>Panpulmonata</taxon>
        <taxon>Sacoglossa</taxon>
        <taxon>Placobranchoidea</taxon>
        <taxon>Plakobranchidae</taxon>
        <taxon>Elysia</taxon>
    </lineage>
</organism>
<keyword evidence="1" id="KW-0472">Membrane</keyword>
<evidence type="ECO:0000313" key="3">
    <source>
        <dbReference type="Proteomes" id="UP000762676"/>
    </source>
</evidence>